<dbReference type="SUPFAM" id="SSF52058">
    <property type="entry name" value="L domain-like"/>
    <property type="match status" value="1"/>
</dbReference>
<dbReference type="EMBL" id="JAODUP010000590">
    <property type="protein sequence ID" value="KAK2146672.1"/>
    <property type="molecule type" value="Genomic_DNA"/>
</dbReference>
<protein>
    <submittedName>
        <fullName evidence="3">Uncharacterized protein</fullName>
    </submittedName>
</protein>
<dbReference type="PANTHER" id="PTHR24366">
    <property type="entry name" value="IG(IMMUNOGLOBULIN) AND LRR(LEUCINE RICH REPEAT) DOMAINS"/>
    <property type="match status" value="1"/>
</dbReference>
<name>A0AAD9J5U3_9ANNE</name>
<dbReference type="PROSITE" id="PS51450">
    <property type="entry name" value="LRR"/>
    <property type="match status" value="2"/>
</dbReference>
<gene>
    <name evidence="3" type="ORF">LSH36_590g02062</name>
</gene>
<reference evidence="3" key="1">
    <citation type="journal article" date="2023" name="Mol. Biol. Evol.">
        <title>Third-Generation Sequencing Reveals the Adaptive Role of the Epigenome in Three Deep-Sea Polychaetes.</title>
        <authorList>
            <person name="Perez M."/>
            <person name="Aroh O."/>
            <person name="Sun Y."/>
            <person name="Lan Y."/>
            <person name="Juniper S.K."/>
            <person name="Young C.R."/>
            <person name="Angers B."/>
            <person name="Qian P.Y."/>
        </authorList>
    </citation>
    <scope>NUCLEOTIDE SEQUENCE</scope>
    <source>
        <strain evidence="3">P08H-3</strain>
    </source>
</reference>
<comment type="caution">
    <text evidence="3">The sequence shown here is derived from an EMBL/GenBank/DDBJ whole genome shotgun (WGS) entry which is preliminary data.</text>
</comment>
<dbReference type="AlphaFoldDB" id="A0AAD9J5U3"/>
<proteinExistence type="predicted"/>
<dbReference type="PANTHER" id="PTHR24366:SF96">
    <property type="entry name" value="LEUCINE RICH REPEAT CONTAINING 53"/>
    <property type="match status" value="1"/>
</dbReference>
<evidence type="ECO:0000313" key="3">
    <source>
        <dbReference type="EMBL" id="KAK2146672.1"/>
    </source>
</evidence>
<dbReference type="InterPro" id="IPR032675">
    <property type="entry name" value="LRR_dom_sf"/>
</dbReference>
<evidence type="ECO:0000256" key="1">
    <source>
        <dbReference type="ARBA" id="ARBA00022614"/>
    </source>
</evidence>
<keyword evidence="1" id="KW-0433">Leucine-rich repeat</keyword>
<keyword evidence="2" id="KW-0677">Repeat</keyword>
<dbReference type="InterPro" id="IPR001611">
    <property type="entry name" value="Leu-rich_rpt"/>
</dbReference>
<dbReference type="Proteomes" id="UP001208570">
    <property type="component" value="Unassembled WGS sequence"/>
</dbReference>
<evidence type="ECO:0000313" key="4">
    <source>
        <dbReference type="Proteomes" id="UP001208570"/>
    </source>
</evidence>
<dbReference type="Pfam" id="PF13855">
    <property type="entry name" value="LRR_8"/>
    <property type="match status" value="1"/>
</dbReference>
<sequence>MAPMSKVKLFDISCNRLTHIPDITTAFPALQKFVAPSNEIVTMTRSMAGNVYLNNNRMTRLPDLSNVRDRIYILTMSGNNISDIPDGTFPLLPVCSYLDLSRNGLTKFPDLSNVTNLEYLYLSSNKIGSIPHLPQMTSLLTLELNDNNLTELPDLTNLSSRLSHLELKDNEIYDFPEDFLVKMTRLRTLTLGRRSSDHPTTCISPVHLSGRKFENITLDELRPQSVDQQRVYSKLSRPWHCPLSVETLTSCRSHIECGILCRKQPNCLMFHYHSNTCLVTNIEGPLDQEDFPQYSDWYIVKS</sequence>
<keyword evidence="4" id="KW-1185">Reference proteome</keyword>
<dbReference type="Gene3D" id="3.80.10.10">
    <property type="entry name" value="Ribonuclease Inhibitor"/>
    <property type="match status" value="2"/>
</dbReference>
<organism evidence="3 4">
    <name type="scientific">Paralvinella palmiformis</name>
    <dbReference type="NCBI Taxonomy" id="53620"/>
    <lineage>
        <taxon>Eukaryota</taxon>
        <taxon>Metazoa</taxon>
        <taxon>Spiralia</taxon>
        <taxon>Lophotrochozoa</taxon>
        <taxon>Annelida</taxon>
        <taxon>Polychaeta</taxon>
        <taxon>Sedentaria</taxon>
        <taxon>Canalipalpata</taxon>
        <taxon>Terebellida</taxon>
        <taxon>Terebelliformia</taxon>
        <taxon>Alvinellidae</taxon>
        <taxon>Paralvinella</taxon>
    </lineage>
</organism>
<evidence type="ECO:0000256" key="2">
    <source>
        <dbReference type="ARBA" id="ARBA00022737"/>
    </source>
</evidence>
<dbReference type="InterPro" id="IPR003591">
    <property type="entry name" value="Leu-rich_rpt_typical-subtyp"/>
</dbReference>
<accession>A0AAD9J5U3</accession>
<dbReference type="SMART" id="SM00369">
    <property type="entry name" value="LRR_TYP"/>
    <property type="match status" value="4"/>
</dbReference>